<organism evidence="2 3">
    <name type="scientific">Elaeis guineensis var. tenera</name>
    <name type="common">Oil palm</name>
    <dbReference type="NCBI Taxonomy" id="51953"/>
    <lineage>
        <taxon>Eukaryota</taxon>
        <taxon>Viridiplantae</taxon>
        <taxon>Streptophyta</taxon>
        <taxon>Embryophyta</taxon>
        <taxon>Tracheophyta</taxon>
        <taxon>Spermatophyta</taxon>
        <taxon>Magnoliopsida</taxon>
        <taxon>Liliopsida</taxon>
        <taxon>Arecaceae</taxon>
        <taxon>Arecoideae</taxon>
        <taxon>Cocoseae</taxon>
        <taxon>Elaeidinae</taxon>
        <taxon>Elaeis</taxon>
    </lineage>
</organism>
<dbReference type="PROSITE" id="PS51354">
    <property type="entry name" value="GLUTAREDOXIN_2"/>
    <property type="match status" value="1"/>
</dbReference>
<dbReference type="Pfam" id="PF00462">
    <property type="entry name" value="Glutaredoxin"/>
    <property type="match status" value="1"/>
</dbReference>
<name>A0A6I9RRX9_ELAGV</name>
<dbReference type="PANTHER" id="PTHR45669">
    <property type="entry name" value="GLUTAREDOXIN DOMAIN-CONTAINING CYSTEINE-RICH PROTEIN CG12206-RELATED"/>
    <property type="match status" value="1"/>
</dbReference>
<evidence type="ECO:0000313" key="3">
    <source>
        <dbReference type="RefSeq" id="XP_010931132.1"/>
    </source>
</evidence>
<feature type="domain" description="Glutaredoxin" evidence="1">
    <location>
        <begin position="268"/>
        <end position="335"/>
    </location>
</feature>
<dbReference type="KEGG" id="egu:105052120"/>
<dbReference type="InterPro" id="IPR036249">
    <property type="entry name" value="Thioredoxin-like_sf"/>
</dbReference>
<dbReference type="FunCoup" id="A0A6I9RRX9">
    <property type="interactions" value="912"/>
</dbReference>
<protein>
    <submittedName>
        <fullName evidence="3">Uncharacterized protein At5g39865</fullName>
    </submittedName>
</protein>
<dbReference type="AlphaFoldDB" id="A0A6I9RRX9"/>
<dbReference type="InParanoid" id="A0A6I9RRX9"/>
<dbReference type="InterPro" id="IPR002109">
    <property type="entry name" value="Glutaredoxin"/>
</dbReference>
<dbReference type="SUPFAM" id="SSF52833">
    <property type="entry name" value="Thioredoxin-like"/>
    <property type="match status" value="1"/>
</dbReference>
<sequence length="410" mass="45659">MGCISSKLLATTNIDREIRFYGSKAAAGDCPNHVVSLTSSTYGVLNLDRNEAKGKEEEKEEEEEAATKKWKRFSVPPIITPSKRRVLKEEPSEIINAWELMGDLDSEIPIWSSLKKSTKLHASVHLFSPTKFTASPKKQMKKCVGKENSPLGQGSERSDLDSNRILRPFSSSENMQWSGYSAIPNKITPINAKIQKSGRDSGVSGSRRSLSPLFDPELLDSFEKEHYEEREKIKNTVCPVRRDKKVHDAGLLLRSFEEKCPTGGENVVVLYTTTLRGIRKTFEDCNAVRSTIESYNVKTVERDISMDSGYREELRLLMGNKEVRVPVLFVKGRLIGGAAEVLKLEEEGKLGLLLDGIPRAEVWCKGCGGVGFVMCVDCNGSCKVLGKEQKKMVRCGQCNENGLIRCPLCC</sequence>
<dbReference type="RefSeq" id="XP_010931132.1">
    <property type="nucleotide sequence ID" value="XM_010932830.3"/>
</dbReference>
<evidence type="ECO:0000259" key="1">
    <source>
        <dbReference type="Pfam" id="PF00462"/>
    </source>
</evidence>
<dbReference type="OrthoDB" id="423313at2759"/>
<keyword evidence="2" id="KW-1185">Reference proteome</keyword>
<gene>
    <name evidence="3" type="primary">LOC105052120</name>
</gene>
<accession>A0A6I9RRX9</accession>
<dbReference type="PANTHER" id="PTHR45669:SF12">
    <property type="entry name" value="EMB|CAB85507.1"/>
    <property type="match status" value="1"/>
</dbReference>
<dbReference type="GeneID" id="105052120"/>
<reference evidence="3" key="1">
    <citation type="submission" date="2025-08" db="UniProtKB">
        <authorList>
            <consortium name="RefSeq"/>
        </authorList>
    </citation>
    <scope>IDENTIFICATION</scope>
</reference>
<proteinExistence type="predicted"/>
<evidence type="ECO:0000313" key="2">
    <source>
        <dbReference type="Proteomes" id="UP000504607"/>
    </source>
</evidence>
<dbReference type="Pfam" id="PF23733">
    <property type="entry name" value="GRXCR1-2_C"/>
    <property type="match status" value="1"/>
</dbReference>
<dbReference type="Proteomes" id="UP000504607">
    <property type="component" value="Chromosome 9"/>
</dbReference>
<dbReference type="Gene3D" id="3.40.30.10">
    <property type="entry name" value="Glutaredoxin"/>
    <property type="match status" value="1"/>
</dbReference>
<dbReference type="CDD" id="cd03031">
    <property type="entry name" value="GRX_GRX_like"/>
    <property type="match status" value="1"/>
</dbReference>